<keyword evidence="3" id="KW-1185">Reference proteome</keyword>
<dbReference type="EMBL" id="CM016555">
    <property type="protein sequence ID" value="TKW20246.1"/>
    <property type="molecule type" value="Genomic_DNA"/>
</dbReference>
<dbReference type="Gramene" id="TKW20246">
    <property type="protein sequence ID" value="TKW20246"/>
    <property type="gene ID" value="SEVIR_4G073300v2"/>
</dbReference>
<dbReference type="AlphaFoldDB" id="A0A4V6DBB2"/>
<reference evidence="2" key="1">
    <citation type="submission" date="2019-03" db="EMBL/GenBank/DDBJ databases">
        <title>WGS assembly of Setaria viridis.</title>
        <authorList>
            <person name="Huang P."/>
            <person name="Jenkins J."/>
            <person name="Grimwood J."/>
            <person name="Barry K."/>
            <person name="Healey A."/>
            <person name="Mamidi S."/>
            <person name="Sreedasyam A."/>
            <person name="Shu S."/>
            <person name="Feldman M."/>
            <person name="Wu J."/>
            <person name="Yu Y."/>
            <person name="Chen C."/>
            <person name="Johnson J."/>
            <person name="Rokhsar D."/>
            <person name="Baxter I."/>
            <person name="Schmutz J."/>
            <person name="Brutnell T."/>
            <person name="Kellogg E."/>
        </authorList>
    </citation>
    <scope>NUCLEOTIDE SEQUENCE [LARGE SCALE GENOMIC DNA]</scope>
</reference>
<proteinExistence type="predicted"/>
<sequence>MASKHASSAWSDLPSDLLGLVLPRLHSLADRVRVGAVCRPWRSGARQHHPKLPPPMPWVALGDNAYLDVVNDAVRKLNLQVPWNASCGSADHLIFLTRASGWCFLAEPFTVAVLPVADLAMFIMEQTREEIFSLSYSLSLRVHKVVLL</sequence>
<feature type="domain" description="F-box" evidence="1">
    <location>
        <begin position="10"/>
        <end position="43"/>
    </location>
</feature>
<dbReference type="Pfam" id="PF12937">
    <property type="entry name" value="F-box-like"/>
    <property type="match status" value="1"/>
</dbReference>
<evidence type="ECO:0000259" key="1">
    <source>
        <dbReference type="Pfam" id="PF12937"/>
    </source>
</evidence>
<accession>A0A4V6DBB2</accession>
<evidence type="ECO:0000313" key="2">
    <source>
        <dbReference type="EMBL" id="TKW20246.1"/>
    </source>
</evidence>
<dbReference type="PANTHER" id="PTHR33110:SF71">
    <property type="entry name" value="F-BOX_KELCH-REPEAT PROTEIN"/>
    <property type="match status" value="1"/>
</dbReference>
<dbReference type="Proteomes" id="UP000298652">
    <property type="component" value="Chromosome 4"/>
</dbReference>
<dbReference type="Gene3D" id="1.20.1280.50">
    <property type="match status" value="1"/>
</dbReference>
<dbReference type="SUPFAM" id="SSF81383">
    <property type="entry name" value="F-box domain"/>
    <property type="match status" value="1"/>
</dbReference>
<dbReference type="InterPro" id="IPR036047">
    <property type="entry name" value="F-box-like_dom_sf"/>
</dbReference>
<gene>
    <name evidence="2" type="ORF">SEVIR_4G073300v2</name>
</gene>
<name>A0A4V6DBB2_SETVI</name>
<dbReference type="PANTHER" id="PTHR33110">
    <property type="entry name" value="F-BOX/KELCH-REPEAT PROTEIN-RELATED"/>
    <property type="match status" value="1"/>
</dbReference>
<evidence type="ECO:0000313" key="3">
    <source>
        <dbReference type="Proteomes" id="UP000298652"/>
    </source>
</evidence>
<organism evidence="2 3">
    <name type="scientific">Setaria viridis</name>
    <name type="common">Green bristlegrass</name>
    <name type="synonym">Setaria italica subsp. viridis</name>
    <dbReference type="NCBI Taxonomy" id="4556"/>
    <lineage>
        <taxon>Eukaryota</taxon>
        <taxon>Viridiplantae</taxon>
        <taxon>Streptophyta</taxon>
        <taxon>Embryophyta</taxon>
        <taxon>Tracheophyta</taxon>
        <taxon>Spermatophyta</taxon>
        <taxon>Magnoliopsida</taxon>
        <taxon>Liliopsida</taxon>
        <taxon>Poales</taxon>
        <taxon>Poaceae</taxon>
        <taxon>PACMAD clade</taxon>
        <taxon>Panicoideae</taxon>
        <taxon>Panicodae</taxon>
        <taxon>Paniceae</taxon>
        <taxon>Cenchrinae</taxon>
        <taxon>Setaria</taxon>
    </lineage>
</organism>
<protein>
    <recommendedName>
        <fullName evidence="1">F-box domain-containing protein</fullName>
    </recommendedName>
</protein>
<dbReference type="InterPro" id="IPR001810">
    <property type="entry name" value="F-box_dom"/>
</dbReference>